<organism evidence="9 10">
    <name type="scientific">Albidovulum litorale</name>
    <dbReference type="NCBI Taxonomy" id="2984134"/>
    <lineage>
        <taxon>Bacteria</taxon>
        <taxon>Pseudomonadati</taxon>
        <taxon>Pseudomonadota</taxon>
        <taxon>Alphaproteobacteria</taxon>
        <taxon>Rhodobacterales</taxon>
        <taxon>Paracoccaceae</taxon>
        <taxon>Albidovulum</taxon>
    </lineage>
</organism>
<feature type="domain" description="Sigma-54 factor interaction" evidence="7">
    <location>
        <begin position="133"/>
        <end position="340"/>
    </location>
</feature>
<dbReference type="Pfam" id="PF14532">
    <property type="entry name" value="Sigma54_activ_2"/>
    <property type="match status" value="1"/>
</dbReference>
<dbReference type="Gene3D" id="3.40.50.300">
    <property type="entry name" value="P-loop containing nucleotide triphosphate hydrolases"/>
    <property type="match status" value="1"/>
</dbReference>
<accession>A0ABT2ZPI5</accession>
<dbReference type="InterPro" id="IPR027417">
    <property type="entry name" value="P-loop_NTPase"/>
</dbReference>
<dbReference type="SMART" id="SM00382">
    <property type="entry name" value="AAA"/>
    <property type="match status" value="1"/>
</dbReference>
<keyword evidence="3" id="KW-0902">Two-component regulatory system</keyword>
<feature type="domain" description="Response regulatory" evidence="8">
    <location>
        <begin position="3"/>
        <end position="117"/>
    </location>
</feature>
<dbReference type="InterPro" id="IPR009057">
    <property type="entry name" value="Homeodomain-like_sf"/>
</dbReference>
<dbReference type="PROSITE" id="PS50045">
    <property type="entry name" value="SIGMA54_INTERACT_4"/>
    <property type="match status" value="1"/>
</dbReference>
<proteinExistence type="predicted"/>
<dbReference type="InterPro" id="IPR002078">
    <property type="entry name" value="Sigma_54_int"/>
</dbReference>
<dbReference type="SUPFAM" id="SSF52172">
    <property type="entry name" value="CheY-like"/>
    <property type="match status" value="1"/>
</dbReference>
<dbReference type="Gene3D" id="1.10.8.60">
    <property type="match status" value="1"/>
</dbReference>
<evidence type="ECO:0000313" key="10">
    <source>
        <dbReference type="Proteomes" id="UP001652564"/>
    </source>
</evidence>
<dbReference type="Proteomes" id="UP001652564">
    <property type="component" value="Unassembled WGS sequence"/>
</dbReference>
<reference evidence="9 10" key="1">
    <citation type="submission" date="2022-10" db="EMBL/GenBank/DDBJ databases">
        <title>Defluviimonas sp. nov., isolated from ocean surface sediments.</title>
        <authorList>
            <person name="He W."/>
            <person name="Wang L."/>
            <person name="Zhang D.-F."/>
        </authorList>
    </citation>
    <scope>NUCLEOTIDE SEQUENCE [LARGE SCALE GENOMIC DNA]</scope>
    <source>
        <strain evidence="9 10">WL0050</strain>
    </source>
</reference>
<dbReference type="CDD" id="cd00156">
    <property type="entry name" value="REC"/>
    <property type="match status" value="1"/>
</dbReference>
<dbReference type="Gene3D" id="3.40.50.2300">
    <property type="match status" value="1"/>
</dbReference>
<dbReference type="InterPro" id="IPR001789">
    <property type="entry name" value="Sig_transdc_resp-reg_receiver"/>
</dbReference>
<comment type="caution">
    <text evidence="9">The sequence shown here is derived from an EMBL/GenBank/DDBJ whole genome shotgun (WGS) entry which is preliminary data.</text>
</comment>
<evidence type="ECO:0000256" key="6">
    <source>
        <dbReference type="PROSITE-ProRule" id="PRU00169"/>
    </source>
</evidence>
<keyword evidence="1" id="KW-0547">Nucleotide-binding</keyword>
<gene>
    <name evidence="9" type="ORF">OEZ71_12190</name>
</gene>
<name>A0ABT2ZPI5_9RHOB</name>
<dbReference type="PROSITE" id="PS50110">
    <property type="entry name" value="RESPONSE_REGULATORY"/>
    <property type="match status" value="1"/>
</dbReference>
<keyword evidence="2" id="KW-0067">ATP-binding</keyword>
<evidence type="ECO:0000259" key="8">
    <source>
        <dbReference type="PROSITE" id="PS50110"/>
    </source>
</evidence>
<keyword evidence="5" id="KW-0804">Transcription</keyword>
<evidence type="ECO:0000313" key="9">
    <source>
        <dbReference type="EMBL" id="MCV2873054.1"/>
    </source>
</evidence>
<keyword evidence="6" id="KW-0597">Phosphoprotein</keyword>
<sequence>MSEVLVIDDETVLARAMVSFLERRGFPSVYAVDGVSAKAMFQREQPRLVILDYKLNEDDGLELLEWILESDPRTQIVMMTGHGDVGVAVRAMKAGARDFIVKPASLASIAAIARDLMLDELGAGLNRTGVERIIGRSSAANSLRTAITGLARPCDRDTRPGVLIVGAAGTGKTLAARALHDASGGMPEGFICVDCTHRREDMGAHLAEMVSRAARGTLVLRHLEHLSETAQGQLLALLDDAATPPSLIATANQYLSPGNGEGLILPGLLYRVQVGWIDVPSLGERTSDILPIADYTASRIARDNGFGRPRLTAEARARLLQLDWPGNVAELVNCIERAMLLQTDGVIDAGHIRPITARCPVDDDVPTLQELELGAIRKALGMAGGNVSRAAGLLGVSRDTLRYRMEKFALSRR</sequence>
<dbReference type="SMART" id="SM00448">
    <property type="entry name" value="REC"/>
    <property type="match status" value="1"/>
</dbReference>
<dbReference type="CDD" id="cd00009">
    <property type="entry name" value="AAA"/>
    <property type="match status" value="1"/>
</dbReference>
<protein>
    <submittedName>
        <fullName evidence="9">Response regulator</fullName>
    </submittedName>
</protein>
<dbReference type="Gene3D" id="1.10.10.60">
    <property type="entry name" value="Homeodomain-like"/>
    <property type="match status" value="1"/>
</dbReference>
<evidence type="ECO:0000256" key="1">
    <source>
        <dbReference type="ARBA" id="ARBA00022741"/>
    </source>
</evidence>
<dbReference type="SUPFAM" id="SSF46689">
    <property type="entry name" value="Homeodomain-like"/>
    <property type="match status" value="1"/>
</dbReference>
<feature type="modified residue" description="4-aspartylphosphate" evidence="6">
    <location>
        <position position="52"/>
    </location>
</feature>
<dbReference type="Pfam" id="PF02954">
    <property type="entry name" value="HTH_8"/>
    <property type="match status" value="1"/>
</dbReference>
<evidence type="ECO:0000256" key="3">
    <source>
        <dbReference type="ARBA" id="ARBA00023012"/>
    </source>
</evidence>
<evidence type="ECO:0000256" key="5">
    <source>
        <dbReference type="ARBA" id="ARBA00023163"/>
    </source>
</evidence>
<dbReference type="Pfam" id="PF25601">
    <property type="entry name" value="AAA_lid_14"/>
    <property type="match status" value="1"/>
</dbReference>
<evidence type="ECO:0000256" key="2">
    <source>
        <dbReference type="ARBA" id="ARBA00022840"/>
    </source>
</evidence>
<evidence type="ECO:0000259" key="7">
    <source>
        <dbReference type="PROSITE" id="PS50045"/>
    </source>
</evidence>
<keyword evidence="10" id="KW-1185">Reference proteome</keyword>
<dbReference type="InterPro" id="IPR011006">
    <property type="entry name" value="CheY-like_superfamily"/>
</dbReference>
<keyword evidence="4" id="KW-0805">Transcription regulation</keyword>
<dbReference type="EMBL" id="JAOWKZ010000003">
    <property type="protein sequence ID" value="MCV2873054.1"/>
    <property type="molecule type" value="Genomic_DNA"/>
</dbReference>
<evidence type="ECO:0000256" key="4">
    <source>
        <dbReference type="ARBA" id="ARBA00023015"/>
    </source>
</evidence>
<dbReference type="PRINTS" id="PR01590">
    <property type="entry name" value="HTHFIS"/>
</dbReference>
<dbReference type="InterPro" id="IPR002197">
    <property type="entry name" value="HTH_Fis"/>
</dbReference>
<dbReference type="SUPFAM" id="SSF52540">
    <property type="entry name" value="P-loop containing nucleoside triphosphate hydrolases"/>
    <property type="match status" value="1"/>
</dbReference>
<dbReference type="Pfam" id="PF00072">
    <property type="entry name" value="Response_reg"/>
    <property type="match status" value="1"/>
</dbReference>
<dbReference type="PANTHER" id="PTHR32071">
    <property type="entry name" value="TRANSCRIPTIONAL REGULATORY PROTEIN"/>
    <property type="match status" value="1"/>
</dbReference>
<dbReference type="RefSeq" id="WP_263740271.1">
    <property type="nucleotide sequence ID" value="NZ_JAOWKZ010000003.1"/>
</dbReference>
<dbReference type="InterPro" id="IPR003593">
    <property type="entry name" value="AAA+_ATPase"/>
</dbReference>
<dbReference type="InterPro" id="IPR058031">
    <property type="entry name" value="AAA_lid_NorR"/>
</dbReference>